<gene>
    <name evidence="2" type="ORF">P7079_02605</name>
</gene>
<keyword evidence="3" id="KW-1185">Reference proteome</keyword>
<accession>A0ABY8FZD1</accession>
<evidence type="ECO:0000313" key="2">
    <source>
        <dbReference type="EMBL" id="WFM83888.1"/>
    </source>
</evidence>
<feature type="transmembrane region" description="Helical" evidence="1">
    <location>
        <begin position="21"/>
        <end position="44"/>
    </location>
</feature>
<evidence type="ECO:0000313" key="3">
    <source>
        <dbReference type="Proteomes" id="UP001215216"/>
    </source>
</evidence>
<reference evidence="2 3" key="1">
    <citation type="submission" date="2023-03" db="EMBL/GenBank/DDBJ databases">
        <title>Complete genome of Arcanobacterium canis strain DSM 25104 isolated in 2010 from a canine otitis externa in Germany.</title>
        <authorList>
            <person name="Borowiak M."/>
            <person name="Kreitlow A."/>
            <person name="Malorny B."/>
            <person name="Laemmler C."/>
            <person name="Prenger-Berninghoff E."/>
            <person name="Ploetz M."/>
            <person name="Abdulmawjood A."/>
        </authorList>
    </citation>
    <scope>NUCLEOTIDE SEQUENCE [LARGE SCALE GENOMIC DNA]</scope>
    <source>
        <strain evidence="2 3">DSM 25104</strain>
    </source>
</reference>
<keyword evidence="1" id="KW-0812">Transmembrane</keyword>
<evidence type="ECO:0008006" key="4">
    <source>
        <dbReference type="Google" id="ProtNLM"/>
    </source>
</evidence>
<dbReference type="EMBL" id="CP121208">
    <property type="protein sequence ID" value="WFM83888.1"/>
    <property type="molecule type" value="Genomic_DNA"/>
</dbReference>
<protein>
    <recommendedName>
        <fullName evidence="4">TadE-like protein</fullName>
    </recommendedName>
</protein>
<keyword evidence="1" id="KW-0472">Membrane</keyword>
<dbReference type="RefSeq" id="WP_278013283.1">
    <property type="nucleotide sequence ID" value="NZ_CP121208.1"/>
</dbReference>
<organism evidence="2 3">
    <name type="scientific">Arcanobacterium canis</name>
    <dbReference type="NCBI Taxonomy" id="999183"/>
    <lineage>
        <taxon>Bacteria</taxon>
        <taxon>Bacillati</taxon>
        <taxon>Actinomycetota</taxon>
        <taxon>Actinomycetes</taxon>
        <taxon>Actinomycetales</taxon>
        <taxon>Actinomycetaceae</taxon>
        <taxon>Arcanobacterium</taxon>
    </lineage>
</organism>
<sequence>MSAKNKKTSGCASPATEQGNAIVEFIGVLGGILLPLLIFIVGIATVATNQFAAAAAARESARAFVRAPTSQMGFVDGEQSGNRVVSDRGLPPARITFECSAHPCLSPGAVVTAQVNLNVALPFIGVNVPITASSSMDVDQHRGAR</sequence>
<name>A0ABY8FZD1_9ACTO</name>
<evidence type="ECO:0000256" key="1">
    <source>
        <dbReference type="SAM" id="Phobius"/>
    </source>
</evidence>
<proteinExistence type="predicted"/>
<dbReference type="Proteomes" id="UP001215216">
    <property type="component" value="Chromosome"/>
</dbReference>
<keyword evidence="1" id="KW-1133">Transmembrane helix</keyword>